<comment type="caution">
    <text evidence="1">The sequence shown here is derived from an EMBL/GenBank/DDBJ whole genome shotgun (WGS) entry which is preliminary data.</text>
</comment>
<evidence type="ECO:0000313" key="2">
    <source>
        <dbReference type="Proteomes" id="UP001221898"/>
    </source>
</evidence>
<dbReference type="Proteomes" id="UP001221898">
    <property type="component" value="Unassembled WGS sequence"/>
</dbReference>
<name>A0AAD7WUP7_9TELE</name>
<organism evidence="1 2">
    <name type="scientific">Aldrovandia affinis</name>
    <dbReference type="NCBI Taxonomy" id="143900"/>
    <lineage>
        <taxon>Eukaryota</taxon>
        <taxon>Metazoa</taxon>
        <taxon>Chordata</taxon>
        <taxon>Craniata</taxon>
        <taxon>Vertebrata</taxon>
        <taxon>Euteleostomi</taxon>
        <taxon>Actinopterygii</taxon>
        <taxon>Neopterygii</taxon>
        <taxon>Teleostei</taxon>
        <taxon>Notacanthiformes</taxon>
        <taxon>Halosauridae</taxon>
        <taxon>Aldrovandia</taxon>
    </lineage>
</organism>
<keyword evidence="2" id="KW-1185">Reference proteome</keyword>
<proteinExistence type="predicted"/>
<gene>
    <name evidence="1" type="ORF">AAFF_G00209730</name>
</gene>
<protein>
    <submittedName>
        <fullName evidence="1">Uncharacterized protein</fullName>
    </submittedName>
</protein>
<sequence>MKQLENVARDIEKFCPEKSSSLSVDDYLRKIKYNLSELPQATEEEKIRLIHKTISTSVRKFIYSTPKRVRQSYRRIRGVLAEEYATFEDETTAMMSAFQVKQQRAERPNEYYRRMKQAFFQGKHVLQGEEGNSFKSLFLHNLHPSLRTLVMAGHTDSHSLRFDIGHRRSVIF</sequence>
<dbReference type="EMBL" id="JAINUG010000028">
    <property type="protein sequence ID" value="KAJ8409932.1"/>
    <property type="molecule type" value="Genomic_DNA"/>
</dbReference>
<accession>A0AAD7WUP7</accession>
<evidence type="ECO:0000313" key="1">
    <source>
        <dbReference type="EMBL" id="KAJ8409932.1"/>
    </source>
</evidence>
<dbReference type="AlphaFoldDB" id="A0AAD7WUP7"/>
<reference evidence="1" key="1">
    <citation type="journal article" date="2023" name="Science">
        <title>Genome structures resolve the early diversification of teleost fishes.</title>
        <authorList>
            <person name="Parey E."/>
            <person name="Louis A."/>
            <person name="Montfort J."/>
            <person name="Bouchez O."/>
            <person name="Roques C."/>
            <person name="Iampietro C."/>
            <person name="Lluch J."/>
            <person name="Castinel A."/>
            <person name="Donnadieu C."/>
            <person name="Desvignes T."/>
            <person name="Floi Bucao C."/>
            <person name="Jouanno E."/>
            <person name="Wen M."/>
            <person name="Mejri S."/>
            <person name="Dirks R."/>
            <person name="Jansen H."/>
            <person name="Henkel C."/>
            <person name="Chen W.J."/>
            <person name="Zahm M."/>
            <person name="Cabau C."/>
            <person name="Klopp C."/>
            <person name="Thompson A.W."/>
            <person name="Robinson-Rechavi M."/>
            <person name="Braasch I."/>
            <person name="Lecointre G."/>
            <person name="Bobe J."/>
            <person name="Postlethwait J.H."/>
            <person name="Berthelot C."/>
            <person name="Roest Crollius H."/>
            <person name="Guiguen Y."/>
        </authorList>
    </citation>
    <scope>NUCLEOTIDE SEQUENCE</scope>
    <source>
        <strain evidence="1">NC1722</strain>
    </source>
</reference>